<gene>
    <name evidence="1" type="ORF">ACFQE1_08755</name>
</gene>
<dbReference type="Proteomes" id="UP001596328">
    <property type="component" value="Unassembled WGS sequence"/>
</dbReference>
<organism evidence="1 2">
    <name type="scientific">Halobium palmae</name>
    <dbReference type="NCBI Taxonomy" id="1776492"/>
    <lineage>
        <taxon>Archaea</taxon>
        <taxon>Methanobacteriati</taxon>
        <taxon>Methanobacteriota</taxon>
        <taxon>Stenosarchaea group</taxon>
        <taxon>Halobacteria</taxon>
        <taxon>Halobacteriales</taxon>
        <taxon>Haloferacaceae</taxon>
        <taxon>Halobium</taxon>
    </lineage>
</organism>
<dbReference type="Gene3D" id="3.40.50.720">
    <property type="entry name" value="NAD(P)-binding Rossmann-like Domain"/>
    <property type="match status" value="1"/>
</dbReference>
<name>A0ABD5RYS6_9EURY</name>
<dbReference type="EMBL" id="JBHSWU010000188">
    <property type="protein sequence ID" value="MFC6724461.1"/>
    <property type="molecule type" value="Genomic_DNA"/>
</dbReference>
<dbReference type="AlphaFoldDB" id="A0ABD5RYS6"/>
<dbReference type="SUPFAM" id="SSF51735">
    <property type="entry name" value="NAD(P)-binding Rossmann-fold domains"/>
    <property type="match status" value="1"/>
</dbReference>
<proteinExistence type="predicted"/>
<sequence>NVVGAFHNLAADRLANLDVDLDLDTIVVGDDPDAKDIVRMLAEEIEGLRALDAGGVANAPEVESLTPLLVNIATNNDGMHDVGVTFH</sequence>
<protein>
    <submittedName>
        <fullName evidence="1">NADPH-dependent F420 reductase</fullName>
    </submittedName>
</protein>
<accession>A0ABD5RYS6</accession>
<evidence type="ECO:0000313" key="1">
    <source>
        <dbReference type="EMBL" id="MFC6724461.1"/>
    </source>
</evidence>
<dbReference type="InterPro" id="IPR036291">
    <property type="entry name" value="NAD(P)-bd_dom_sf"/>
</dbReference>
<evidence type="ECO:0000313" key="2">
    <source>
        <dbReference type="Proteomes" id="UP001596328"/>
    </source>
</evidence>
<comment type="caution">
    <text evidence="1">The sequence shown here is derived from an EMBL/GenBank/DDBJ whole genome shotgun (WGS) entry which is preliminary data.</text>
</comment>
<keyword evidence="2" id="KW-1185">Reference proteome</keyword>
<feature type="non-terminal residue" evidence="1">
    <location>
        <position position="1"/>
    </location>
</feature>
<reference evidence="1 2" key="1">
    <citation type="journal article" date="2019" name="Int. J. Syst. Evol. Microbiol.">
        <title>The Global Catalogue of Microorganisms (GCM) 10K type strain sequencing project: providing services to taxonomists for standard genome sequencing and annotation.</title>
        <authorList>
            <consortium name="The Broad Institute Genomics Platform"/>
            <consortium name="The Broad Institute Genome Sequencing Center for Infectious Disease"/>
            <person name="Wu L."/>
            <person name="Ma J."/>
        </authorList>
    </citation>
    <scope>NUCLEOTIDE SEQUENCE [LARGE SCALE GENOMIC DNA]</scope>
    <source>
        <strain evidence="1 2">NBRC 111368</strain>
    </source>
</reference>